<dbReference type="Proteomes" id="UP000598971">
    <property type="component" value="Unassembled WGS sequence"/>
</dbReference>
<evidence type="ECO:0000313" key="2">
    <source>
        <dbReference type="EMBL" id="NNV57284.1"/>
    </source>
</evidence>
<dbReference type="EMBL" id="WHPF01000014">
    <property type="protein sequence ID" value="NNV57284.1"/>
    <property type="molecule type" value="Genomic_DNA"/>
</dbReference>
<name>A0A8J8FJ55_9BACT</name>
<protein>
    <submittedName>
        <fullName evidence="2">Uncharacterized protein</fullName>
    </submittedName>
</protein>
<evidence type="ECO:0000256" key="1">
    <source>
        <dbReference type="SAM" id="Phobius"/>
    </source>
</evidence>
<keyword evidence="3" id="KW-1185">Reference proteome</keyword>
<feature type="transmembrane region" description="Helical" evidence="1">
    <location>
        <begin position="7"/>
        <end position="27"/>
    </location>
</feature>
<keyword evidence="1" id="KW-0472">Membrane</keyword>
<feature type="transmembrane region" description="Helical" evidence="1">
    <location>
        <begin position="47"/>
        <end position="65"/>
    </location>
</feature>
<reference evidence="2" key="1">
    <citation type="submission" date="2019-10" db="EMBL/GenBank/DDBJ databases">
        <title>Draft genome sequence of Panacibacter sp. KCS-6.</title>
        <authorList>
            <person name="Yim K.J."/>
        </authorList>
    </citation>
    <scope>NUCLEOTIDE SEQUENCE</scope>
    <source>
        <strain evidence="2">KCS-6</strain>
    </source>
</reference>
<organism evidence="2 3">
    <name type="scientific">Limnovirga soli</name>
    <dbReference type="NCBI Taxonomy" id="2656915"/>
    <lineage>
        <taxon>Bacteria</taxon>
        <taxon>Pseudomonadati</taxon>
        <taxon>Bacteroidota</taxon>
        <taxon>Chitinophagia</taxon>
        <taxon>Chitinophagales</taxon>
        <taxon>Chitinophagaceae</taxon>
        <taxon>Limnovirga</taxon>
    </lineage>
</organism>
<evidence type="ECO:0000313" key="3">
    <source>
        <dbReference type="Proteomes" id="UP000598971"/>
    </source>
</evidence>
<proteinExistence type="predicted"/>
<comment type="caution">
    <text evidence="2">The sequence shown here is derived from an EMBL/GenBank/DDBJ whole genome shotgun (WGS) entry which is preliminary data.</text>
</comment>
<gene>
    <name evidence="2" type="ORF">GD597_17565</name>
</gene>
<feature type="transmembrane region" description="Helical" evidence="1">
    <location>
        <begin position="72"/>
        <end position="105"/>
    </location>
</feature>
<keyword evidence="1" id="KW-0812">Transmembrane</keyword>
<keyword evidence="1" id="KW-1133">Transmembrane helix</keyword>
<dbReference type="AlphaFoldDB" id="A0A8J8FJ55"/>
<sequence length="112" mass="12467">MIKNNVIIPQFIYAIAMFCIITSAISATNVLDQDEGIILSTVFTKSSFSYLALTSFIVNAAMYIFEKQGRDAYLIIFGFSLIFLNPVVVQISGVIMMVLGLVFHFIRSLKKG</sequence>
<accession>A0A8J8FJ55</accession>
<dbReference type="RefSeq" id="WP_171609232.1">
    <property type="nucleotide sequence ID" value="NZ_WHPF01000014.1"/>
</dbReference>